<accession>A0A6A6F2X3</accession>
<evidence type="ECO:0000313" key="2">
    <source>
        <dbReference type="Proteomes" id="UP000799539"/>
    </source>
</evidence>
<gene>
    <name evidence="1" type="ORF">CERZMDRAFT_102252</name>
</gene>
<proteinExistence type="predicted"/>
<dbReference type="AlphaFoldDB" id="A0A6A6F2X3"/>
<dbReference type="EMBL" id="ML992702">
    <property type="protein sequence ID" value="KAF2207570.1"/>
    <property type="molecule type" value="Genomic_DNA"/>
</dbReference>
<dbReference type="Proteomes" id="UP000799539">
    <property type="component" value="Unassembled WGS sequence"/>
</dbReference>
<sequence length="162" mass="17577">MINAPYWLAGRGYEGLYMDYGDENGSSAFVHEVQATTYSCADGATKSGAYWVQMAMEPDATRTDAVQTAFNLLSTMASSATTASDAPTSTTTAALHNNPEHGWTLPSPIFQDNAVPPGDPLGNPFIEDFLAGKAFEWPSGPLLEQDMLRQFTHELGDELIFF</sequence>
<evidence type="ECO:0000313" key="1">
    <source>
        <dbReference type="EMBL" id="KAF2207570.1"/>
    </source>
</evidence>
<name>A0A6A6F2X3_9PEZI</name>
<reference evidence="1" key="1">
    <citation type="journal article" date="2020" name="Stud. Mycol.">
        <title>101 Dothideomycetes genomes: a test case for predicting lifestyles and emergence of pathogens.</title>
        <authorList>
            <person name="Haridas S."/>
            <person name="Albert R."/>
            <person name="Binder M."/>
            <person name="Bloem J."/>
            <person name="Labutti K."/>
            <person name="Salamov A."/>
            <person name="Andreopoulos B."/>
            <person name="Baker S."/>
            <person name="Barry K."/>
            <person name="Bills G."/>
            <person name="Bluhm B."/>
            <person name="Cannon C."/>
            <person name="Castanera R."/>
            <person name="Culley D."/>
            <person name="Daum C."/>
            <person name="Ezra D."/>
            <person name="Gonzalez J."/>
            <person name="Henrissat B."/>
            <person name="Kuo A."/>
            <person name="Liang C."/>
            <person name="Lipzen A."/>
            <person name="Lutzoni F."/>
            <person name="Magnuson J."/>
            <person name="Mondo S."/>
            <person name="Nolan M."/>
            <person name="Ohm R."/>
            <person name="Pangilinan J."/>
            <person name="Park H.-J."/>
            <person name="Ramirez L."/>
            <person name="Alfaro M."/>
            <person name="Sun H."/>
            <person name="Tritt A."/>
            <person name="Yoshinaga Y."/>
            <person name="Zwiers L.-H."/>
            <person name="Turgeon B."/>
            <person name="Goodwin S."/>
            <person name="Spatafora J."/>
            <person name="Crous P."/>
            <person name="Grigoriev I."/>
        </authorList>
    </citation>
    <scope>NUCLEOTIDE SEQUENCE</scope>
    <source>
        <strain evidence="1">SCOH1-5</strain>
    </source>
</reference>
<keyword evidence="2" id="KW-1185">Reference proteome</keyword>
<dbReference type="OrthoDB" id="3364175at2759"/>
<protein>
    <submittedName>
        <fullName evidence="1">Uncharacterized protein</fullName>
    </submittedName>
</protein>
<organism evidence="1 2">
    <name type="scientific">Cercospora zeae-maydis SCOH1-5</name>
    <dbReference type="NCBI Taxonomy" id="717836"/>
    <lineage>
        <taxon>Eukaryota</taxon>
        <taxon>Fungi</taxon>
        <taxon>Dikarya</taxon>
        <taxon>Ascomycota</taxon>
        <taxon>Pezizomycotina</taxon>
        <taxon>Dothideomycetes</taxon>
        <taxon>Dothideomycetidae</taxon>
        <taxon>Mycosphaerellales</taxon>
        <taxon>Mycosphaerellaceae</taxon>
        <taxon>Cercospora</taxon>
    </lineage>
</organism>